<evidence type="ECO:0000256" key="5">
    <source>
        <dbReference type="ARBA" id="ARBA00023136"/>
    </source>
</evidence>
<dbReference type="EMBL" id="CP121689">
    <property type="protein sequence ID" value="WZL76421.1"/>
    <property type="molecule type" value="Genomic_DNA"/>
</dbReference>
<dbReference type="Pfam" id="PF13190">
    <property type="entry name" value="PDGLE"/>
    <property type="match status" value="1"/>
</dbReference>
<dbReference type="Proteomes" id="UP001461341">
    <property type="component" value="Chromosome"/>
</dbReference>
<feature type="transmembrane region" description="Helical" evidence="6">
    <location>
        <begin position="67"/>
        <end position="87"/>
    </location>
</feature>
<evidence type="ECO:0000256" key="4">
    <source>
        <dbReference type="ARBA" id="ARBA00022989"/>
    </source>
</evidence>
<dbReference type="RefSeq" id="WP_369018583.1">
    <property type="nucleotide sequence ID" value="NZ_CP121689.1"/>
</dbReference>
<evidence type="ECO:0000313" key="9">
    <source>
        <dbReference type="Proteomes" id="UP001461341"/>
    </source>
</evidence>
<evidence type="ECO:0000256" key="3">
    <source>
        <dbReference type="ARBA" id="ARBA00022692"/>
    </source>
</evidence>
<accession>A0ABZ2YDR0</accession>
<evidence type="ECO:0000259" key="7">
    <source>
        <dbReference type="Pfam" id="PF13190"/>
    </source>
</evidence>
<evidence type="ECO:0000256" key="2">
    <source>
        <dbReference type="ARBA" id="ARBA00022475"/>
    </source>
</evidence>
<dbReference type="InterPro" id="IPR025937">
    <property type="entry name" value="PDGLE_dom"/>
</dbReference>
<feature type="domain" description="PDGLE" evidence="7">
    <location>
        <begin position="6"/>
        <end position="92"/>
    </location>
</feature>
<reference evidence="8 9" key="1">
    <citation type="submission" date="2023-03" db="EMBL/GenBank/DDBJ databases">
        <title>Novel Species.</title>
        <authorList>
            <person name="Ma S."/>
        </authorList>
    </citation>
    <scope>NUCLEOTIDE SEQUENCE [LARGE SCALE GENOMIC DNA]</scope>
    <source>
        <strain evidence="8 9">B11</strain>
    </source>
</reference>
<keyword evidence="5 6" id="KW-0472">Membrane</keyword>
<evidence type="ECO:0000313" key="8">
    <source>
        <dbReference type="EMBL" id="WZL76421.1"/>
    </source>
</evidence>
<keyword evidence="9" id="KW-1185">Reference proteome</keyword>
<sequence>MRKIGFVLAGLLVAFVVGVLLSPFASSFPDGLERVAEDKGFIERAVELRFPFLVPDYTFPGINNEKLATSLAGLVGVAITFGITVAIGKAMAKKDSR</sequence>
<name>A0ABZ2YDR0_9BACT</name>
<evidence type="ECO:0000256" key="1">
    <source>
        <dbReference type="ARBA" id="ARBA00004236"/>
    </source>
</evidence>
<organism evidence="8 9">
    <name type="scientific">Thermatribacter velox</name>
    <dbReference type="NCBI Taxonomy" id="3039681"/>
    <lineage>
        <taxon>Bacteria</taxon>
        <taxon>Pseudomonadati</taxon>
        <taxon>Atribacterota</taxon>
        <taxon>Atribacteria</taxon>
        <taxon>Atribacterales</taxon>
        <taxon>Thermatribacteraceae</taxon>
        <taxon>Thermatribacter</taxon>
    </lineage>
</organism>
<keyword evidence="4 6" id="KW-1133">Transmembrane helix</keyword>
<protein>
    <submittedName>
        <fullName evidence="8">PDGLE domain-containing protein</fullName>
    </submittedName>
</protein>
<evidence type="ECO:0000256" key="6">
    <source>
        <dbReference type="SAM" id="Phobius"/>
    </source>
</evidence>
<keyword evidence="3 6" id="KW-0812">Transmembrane</keyword>
<keyword evidence="2" id="KW-1003">Cell membrane</keyword>
<comment type="subcellular location">
    <subcellularLocation>
        <location evidence="1">Cell membrane</location>
    </subcellularLocation>
</comment>
<proteinExistence type="predicted"/>
<gene>
    <name evidence="8" type="ORF">QBE54_01425</name>
</gene>